<accession>A0AAP0WUL9</accession>
<organism evidence="1 2">
    <name type="scientific">Liquidambar formosana</name>
    <name type="common">Formosan gum</name>
    <dbReference type="NCBI Taxonomy" id="63359"/>
    <lineage>
        <taxon>Eukaryota</taxon>
        <taxon>Viridiplantae</taxon>
        <taxon>Streptophyta</taxon>
        <taxon>Embryophyta</taxon>
        <taxon>Tracheophyta</taxon>
        <taxon>Spermatophyta</taxon>
        <taxon>Magnoliopsida</taxon>
        <taxon>eudicotyledons</taxon>
        <taxon>Gunneridae</taxon>
        <taxon>Pentapetalae</taxon>
        <taxon>Saxifragales</taxon>
        <taxon>Altingiaceae</taxon>
        <taxon>Liquidambar</taxon>
    </lineage>
</organism>
<dbReference type="Proteomes" id="UP001415857">
    <property type="component" value="Unassembled WGS sequence"/>
</dbReference>
<name>A0AAP0WUL9_LIQFO</name>
<reference evidence="1 2" key="1">
    <citation type="journal article" date="2024" name="Plant J.">
        <title>Genome sequences and population genomics reveal climatic adaptation and genomic divergence between two closely related sweetgum species.</title>
        <authorList>
            <person name="Xu W.Q."/>
            <person name="Ren C.Q."/>
            <person name="Zhang X.Y."/>
            <person name="Comes H.P."/>
            <person name="Liu X.H."/>
            <person name="Li Y.G."/>
            <person name="Kettle C.J."/>
            <person name="Jalonen R."/>
            <person name="Gaisberger H."/>
            <person name="Ma Y.Z."/>
            <person name="Qiu Y.X."/>
        </authorList>
    </citation>
    <scope>NUCLEOTIDE SEQUENCE [LARGE SCALE GENOMIC DNA]</scope>
    <source>
        <strain evidence="1">Hangzhou</strain>
    </source>
</reference>
<sequence length="78" mass="8983">MGLGTGFIRSLHNQTLAVPLPLRRRFRPKQVKMVSGLINANPVVYEKKERRVRTMPCDVDEYAVEPIDNQEIFDILSD</sequence>
<evidence type="ECO:0000313" key="2">
    <source>
        <dbReference type="Proteomes" id="UP001415857"/>
    </source>
</evidence>
<proteinExistence type="predicted"/>
<keyword evidence="2" id="KW-1185">Reference proteome</keyword>
<dbReference type="EMBL" id="JBBPBK010000010">
    <property type="protein sequence ID" value="KAK9277586.1"/>
    <property type="molecule type" value="Genomic_DNA"/>
</dbReference>
<evidence type="ECO:0000313" key="1">
    <source>
        <dbReference type="EMBL" id="KAK9277586.1"/>
    </source>
</evidence>
<dbReference type="AlphaFoldDB" id="A0AAP0WUL9"/>
<protein>
    <submittedName>
        <fullName evidence="1">Uncharacterized protein</fullName>
    </submittedName>
</protein>
<comment type="caution">
    <text evidence="1">The sequence shown here is derived from an EMBL/GenBank/DDBJ whole genome shotgun (WGS) entry which is preliminary data.</text>
</comment>
<gene>
    <name evidence="1" type="ORF">L1049_007131</name>
</gene>